<evidence type="ECO:0000313" key="2">
    <source>
        <dbReference type="Proteomes" id="UP001595704"/>
    </source>
</evidence>
<accession>A0ABV7UNZ2</accession>
<name>A0ABV7UNZ2_9HYPH</name>
<feature type="non-terminal residue" evidence="1">
    <location>
        <position position="107"/>
    </location>
</feature>
<proteinExistence type="predicted"/>
<dbReference type="Proteomes" id="UP001595704">
    <property type="component" value="Unassembled WGS sequence"/>
</dbReference>
<dbReference type="EMBL" id="JBHRYC010000126">
    <property type="protein sequence ID" value="MFC3640205.1"/>
    <property type="molecule type" value="Genomic_DNA"/>
</dbReference>
<sequence length="107" mass="11387">MSGSSAPDSSVQRLNEEISRLSRQLNLLTDSHGKLLLLQEAQMRVLGELRDGQLLGNQLLGDALQANAAVPEALVSILTAIEGRLGEVADSMKLAQRPVLSEAAKQA</sequence>
<keyword evidence="2" id="KW-1185">Reference proteome</keyword>
<reference evidence="2" key="1">
    <citation type="journal article" date="2019" name="Int. J. Syst. Evol. Microbiol.">
        <title>The Global Catalogue of Microorganisms (GCM) 10K type strain sequencing project: providing services to taxonomists for standard genome sequencing and annotation.</title>
        <authorList>
            <consortium name="The Broad Institute Genomics Platform"/>
            <consortium name="The Broad Institute Genome Sequencing Center for Infectious Disease"/>
            <person name="Wu L."/>
            <person name="Ma J."/>
        </authorList>
    </citation>
    <scope>NUCLEOTIDE SEQUENCE [LARGE SCALE GENOMIC DNA]</scope>
    <source>
        <strain evidence="2">KCTC 42282</strain>
    </source>
</reference>
<organism evidence="1 2">
    <name type="scientific">Camelimonas fluminis</name>
    <dbReference type="NCBI Taxonomy" id="1576911"/>
    <lineage>
        <taxon>Bacteria</taxon>
        <taxon>Pseudomonadati</taxon>
        <taxon>Pseudomonadota</taxon>
        <taxon>Alphaproteobacteria</taxon>
        <taxon>Hyphomicrobiales</taxon>
        <taxon>Chelatococcaceae</taxon>
        <taxon>Camelimonas</taxon>
    </lineage>
</organism>
<dbReference type="RefSeq" id="WP_376853194.1">
    <property type="nucleotide sequence ID" value="NZ_JBHRYC010000126.1"/>
</dbReference>
<comment type="caution">
    <text evidence="1">The sequence shown here is derived from an EMBL/GenBank/DDBJ whole genome shotgun (WGS) entry which is preliminary data.</text>
</comment>
<evidence type="ECO:0000313" key="1">
    <source>
        <dbReference type="EMBL" id="MFC3640205.1"/>
    </source>
</evidence>
<gene>
    <name evidence="1" type="ORF">ACFONL_23000</name>
</gene>
<protein>
    <submittedName>
        <fullName evidence="1">Uncharacterized protein</fullName>
    </submittedName>
</protein>